<comment type="caution">
    <text evidence="3">The sequence shown here is derived from an EMBL/GenBank/DDBJ whole genome shotgun (WGS) entry which is preliminary data.</text>
</comment>
<dbReference type="Proteomes" id="UP001197093">
    <property type="component" value="Unassembled WGS sequence"/>
</dbReference>
<proteinExistence type="predicted"/>
<evidence type="ECO:0000259" key="2">
    <source>
        <dbReference type="Pfam" id="PF00248"/>
    </source>
</evidence>
<dbReference type="GO" id="GO:0016491">
    <property type="term" value="F:oxidoreductase activity"/>
    <property type="evidence" value="ECO:0007669"/>
    <property type="project" value="UniProtKB-KW"/>
</dbReference>
<reference evidence="3" key="1">
    <citation type="submission" date="2023-02" db="EMBL/GenBank/DDBJ databases">
        <authorList>
            <person name="Palmer J.M."/>
        </authorList>
    </citation>
    <scope>NUCLEOTIDE SEQUENCE</scope>
    <source>
        <strain evidence="3">FW57</strain>
    </source>
</reference>
<dbReference type="InterPro" id="IPR020471">
    <property type="entry name" value="AKR"/>
</dbReference>
<name>A0AAD4F6R7_9PEZI</name>
<dbReference type="InterPro" id="IPR023210">
    <property type="entry name" value="NADP_OxRdtase_dom"/>
</dbReference>
<dbReference type="CDD" id="cd19075">
    <property type="entry name" value="AKR_AKR7A1-5"/>
    <property type="match status" value="1"/>
</dbReference>
<keyword evidence="4" id="KW-1185">Reference proteome</keyword>
<evidence type="ECO:0000313" key="4">
    <source>
        <dbReference type="Proteomes" id="UP001197093"/>
    </source>
</evidence>
<evidence type="ECO:0000313" key="3">
    <source>
        <dbReference type="EMBL" id="KAG7293660.1"/>
    </source>
</evidence>
<dbReference type="InterPro" id="IPR050523">
    <property type="entry name" value="AKR_Detox_Biosynth"/>
</dbReference>
<protein>
    <recommendedName>
        <fullName evidence="2">NADP-dependent oxidoreductase domain-containing protein</fullName>
    </recommendedName>
</protein>
<dbReference type="EMBL" id="JAHCVI010000001">
    <property type="protein sequence ID" value="KAG7293660.1"/>
    <property type="molecule type" value="Genomic_DNA"/>
</dbReference>
<dbReference type="Pfam" id="PF00248">
    <property type="entry name" value="Aldo_ket_red"/>
    <property type="match status" value="1"/>
</dbReference>
<dbReference type="InterPro" id="IPR036812">
    <property type="entry name" value="NAD(P)_OxRdtase_dom_sf"/>
</dbReference>
<dbReference type="PANTHER" id="PTHR43364">
    <property type="entry name" value="NADH-SPECIFIC METHYLGLYOXAL REDUCTASE-RELATED"/>
    <property type="match status" value="1"/>
</dbReference>
<organism evidence="3 4">
    <name type="scientific">Staphylotrichum longicolle</name>
    <dbReference type="NCBI Taxonomy" id="669026"/>
    <lineage>
        <taxon>Eukaryota</taxon>
        <taxon>Fungi</taxon>
        <taxon>Dikarya</taxon>
        <taxon>Ascomycota</taxon>
        <taxon>Pezizomycotina</taxon>
        <taxon>Sordariomycetes</taxon>
        <taxon>Sordariomycetidae</taxon>
        <taxon>Sordariales</taxon>
        <taxon>Chaetomiaceae</taxon>
        <taxon>Staphylotrichum</taxon>
    </lineage>
</organism>
<keyword evidence="1" id="KW-0560">Oxidoreductase</keyword>
<accession>A0AAD4F6R7</accession>
<dbReference type="SUPFAM" id="SSF51430">
    <property type="entry name" value="NAD(P)-linked oxidoreductase"/>
    <property type="match status" value="1"/>
</dbReference>
<sequence>MAANGIKLIFGGAAFIKGVTLEGVTEWLRTLENLNITGIDTAQGYGASEELLGKAGAPSRFTIDTKQSSGFGGPPSTKEWVVESGKASLEKLRTDSVDVYYLHAPDRRVPLKETLSGIDELYRQGAFRRFGISNFLAEEVEEIISIAKENGFVLPTVYQGNYNAVARRVDDEVFPVLRKHNISFYAYSPIAGGFLSKSKADLIDPEGRFGDKNNALNAIYDGMYNRPSFVAALDTWEQIAKDEGVSRAELAYRWVVYHSKLQADLGDAIIVGARTGQQLSETVAAIGKGSLSDAAVKKIDQVWESVKAEASLDNFEPYGRS</sequence>
<feature type="domain" description="NADP-dependent oxidoreductase" evidence="2">
    <location>
        <begin position="7"/>
        <end position="304"/>
    </location>
</feature>
<dbReference type="PANTHER" id="PTHR43364:SF4">
    <property type="entry name" value="NAD(P)-LINKED OXIDOREDUCTASE SUPERFAMILY PROTEIN"/>
    <property type="match status" value="1"/>
</dbReference>
<gene>
    <name evidence="3" type="ORF">NEMBOFW57_003715</name>
</gene>
<dbReference type="AlphaFoldDB" id="A0AAD4F6R7"/>
<dbReference type="Gene3D" id="3.20.20.100">
    <property type="entry name" value="NADP-dependent oxidoreductase domain"/>
    <property type="match status" value="1"/>
</dbReference>
<dbReference type="PRINTS" id="PR00069">
    <property type="entry name" value="ALDKETRDTASE"/>
</dbReference>
<evidence type="ECO:0000256" key="1">
    <source>
        <dbReference type="ARBA" id="ARBA00023002"/>
    </source>
</evidence>